<comment type="caution">
    <text evidence="1">The sequence shown here is derived from an EMBL/GenBank/DDBJ whole genome shotgun (WGS) entry which is preliminary data.</text>
</comment>
<dbReference type="EMBL" id="JACJQL010000107">
    <property type="protein sequence ID" value="MBD2255582.1"/>
    <property type="molecule type" value="Genomic_DNA"/>
</dbReference>
<sequence length="54" mass="6181">MESLKNSDRLCDNYANAIAFLTSKCQVSETPELTEVVRQFIEANRAPRDLETDF</sequence>
<name>A0ABR8BN78_9NOSO</name>
<protein>
    <submittedName>
        <fullName evidence="1">Uncharacterized protein</fullName>
    </submittedName>
</protein>
<organism evidence="1 2">
    <name type="scientific">Nostoc parmelioides FACHB-3921</name>
    <dbReference type="NCBI Taxonomy" id="2692909"/>
    <lineage>
        <taxon>Bacteria</taxon>
        <taxon>Bacillati</taxon>
        <taxon>Cyanobacteriota</taxon>
        <taxon>Cyanophyceae</taxon>
        <taxon>Nostocales</taxon>
        <taxon>Nostocaceae</taxon>
        <taxon>Nostoc</taxon>
    </lineage>
</organism>
<gene>
    <name evidence="1" type="ORF">H6G14_30755</name>
</gene>
<evidence type="ECO:0000313" key="2">
    <source>
        <dbReference type="Proteomes" id="UP000621307"/>
    </source>
</evidence>
<accession>A0ABR8BN78</accession>
<keyword evidence="2" id="KW-1185">Reference proteome</keyword>
<reference evidence="1 2" key="1">
    <citation type="journal article" date="2020" name="ISME J.">
        <title>Comparative genomics reveals insights into cyanobacterial evolution and habitat adaptation.</title>
        <authorList>
            <person name="Chen M.Y."/>
            <person name="Teng W.K."/>
            <person name="Zhao L."/>
            <person name="Hu C.X."/>
            <person name="Zhou Y.K."/>
            <person name="Han B.P."/>
            <person name="Song L.R."/>
            <person name="Shu W.S."/>
        </authorList>
    </citation>
    <scope>NUCLEOTIDE SEQUENCE [LARGE SCALE GENOMIC DNA]</scope>
    <source>
        <strain evidence="1 2">FACHB-3921</strain>
    </source>
</reference>
<dbReference type="Proteomes" id="UP000621307">
    <property type="component" value="Unassembled WGS sequence"/>
</dbReference>
<proteinExistence type="predicted"/>
<dbReference type="RefSeq" id="WP_190572577.1">
    <property type="nucleotide sequence ID" value="NZ_JACJQL010000107.1"/>
</dbReference>
<evidence type="ECO:0000313" key="1">
    <source>
        <dbReference type="EMBL" id="MBD2255582.1"/>
    </source>
</evidence>